<accession>A0A2L2XCA8</accession>
<reference evidence="2" key="1">
    <citation type="submission" date="2018-02" db="EMBL/GenBank/DDBJ databases">
        <title>Genome sequence of Desulfocucumis palustris strain NAW-5.</title>
        <authorList>
            <person name="Watanabe M."/>
            <person name="Kojima H."/>
            <person name="Fukui M."/>
        </authorList>
    </citation>
    <scope>NUCLEOTIDE SEQUENCE [LARGE SCALE GENOMIC DNA]</scope>
    <source>
        <strain evidence="2">NAW-5</strain>
    </source>
</reference>
<sequence>MMKYRIREMQKTQYPLLADFLDEAIFLRDVFDNLKERR</sequence>
<proteinExistence type="predicted"/>
<name>A0A2L2XCA8_9FIRM</name>
<evidence type="ECO:0000313" key="2">
    <source>
        <dbReference type="Proteomes" id="UP000239549"/>
    </source>
</evidence>
<dbReference type="Proteomes" id="UP000239549">
    <property type="component" value="Unassembled WGS sequence"/>
</dbReference>
<gene>
    <name evidence="1" type="ORF">DCCM_2852</name>
</gene>
<dbReference type="EMBL" id="BFAV01000119">
    <property type="protein sequence ID" value="GBF33742.1"/>
    <property type="molecule type" value="Genomic_DNA"/>
</dbReference>
<organism evidence="1 2">
    <name type="scientific">Desulfocucumis palustris</name>
    <dbReference type="NCBI Taxonomy" id="1898651"/>
    <lineage>
        <taxon>Bacteria</taxon>
        <taxon>Bacillati</taxon>
        <taxon>Bacillota</taxon>
        <taxon>Clostridia</taxon>
        <taxon>Eubacteriales</taxon>
        <taxon>Desulfocucumaceae</taxon>
        <taxon>Desulfocucumis</taxon>
    </lineage>
</organism>
<dbReference type="AlphaFoldDB" id="A0A2L2XCA8"/>
<evidence type="ECO:0000313" key="1">
    <source>
        <dbReference type="EMBL" id="GBF33742.1"/>
    </source>
</evidence>
<protein>
    <submittedName>
        <fullName evidence="1">Uncharacterized protein</fullName>
    </submittedName>
</protein>
<keyword evidence="2" id="KW-1185">Reference proteome</keyword>
<comment type="caution">
    <text evidence="1">The sequence shown here is derived from an EMBL/GenBank/DDBJ whole genome shotgun (WGS) entry which is preliminary data.</text>
</comment>